<comment type="caution">
    <text evidence="2">The sequence shown here is derived from an EMBL/GenBank/DDBJ whole genome shotgun (WGS) entry which is preliminary data.</text>
</comment>
<organism evidence="2 3">
    <name type="scientific">Mucilaginibacter phyllosphaerae</name>
    <dbReference type="NCBI Taxonomy" id="1812349"/>
    <lineage>
        <taxon>Bacteria</taxon>
        <taxon>Pseudomonadati</taxon>
        <taxon>Bacteroidota</taxon>
        <taxon>Sphingobacteriia</taxon>
        <taxon>Sphingobacteriales</taxon>
        <taxon>Sphingobacteriaceae</taxon>
        <taxon>Mucilaginibacter</taxon>
    </lineage>
</organism>
<dbReference type="RefSeq" id="WP_134337364.1">
    <property type="nucleotide sequence ID" value="NZ_BMCZ01000005.1"/>
</dbReference>
<reference evidence="2" key="2">
    <citation type="submission" date="2019-03" db="EMBL/GenBank/DDBJ databases">
        <authorList>
            <person name="Yan Y.-Q."/>
            <person name="Du Z.-J."/>
        </authorList>
    </citation>
    <scope>NUCLEOTIDE SEQUENCE</scope>
    <source>
        <strain evidence="2">PP-F2FG21</strain>
    </source>
</reference>
<reference evidence="1 4" key="3">
    <citation type="submission" date="2020-08" db="EMBL/GenBank/DDBJ databases">
        <title>Genomic Encyclopedia of Type Strains, Phase IV (KMG-IV): sequencing the most valuable type-strain genomes for metagenomic binning, comparative biology and taxonomic classification.</title>
        <authorList>
            <person name="Goeker M."/>
        </authorList>
    </citation>
    <scope>NUCLEOTIDE SEQUENCE [LARGE SCALE GENOMIC DNA]</scope>
    <source>
        <strain evidence="1 4">DSM 100995</strain>
    </source>
</reference>
<keyword evidence="4" id="KW-1185">Reference proteome</keyword>
<sequence>MSNFSPDQIEYLTTCIGRFKKLGQIIFNEPFLEYHPNVRFSTIKDLYSIYNEIYSANFFEENHGSDLRLIEFGEFQKELVKMIRNVLLHFPFFDNWNEVWIKRSLVTLTLTPKRDGTYSGAIEKFFLNYSEKKYAVRLTEYGGNQITTCLIIPKGYENNDKIYLKDIIEERYVGMLSVGFMRILINNFLLTNGLNSLVIPLVETVKG</sequence>
<gene>
    <name evidence="2" type="ORF">E2R65_15380</name>
    <name evidence="1" type="ORF">GGR35_002531</name>
</gene>
<dbReference type="OrthoDB" id="2569040at2"/>
<protein>
    <submittedName>
        <fullName evidence="2">Uncharacterized protein</fullName>
    </submittedName>
</protein>
<evidence type="ECO:0000313" key="1">
    <source>
        <dbReference type="EMBL" id="MBB3969918.1"/>
    </source>
</evidence>
<dbReference type="AlphaFoldDB" id="A0A4Y8ABI6"/>
<dbReference type="EMBL" id="JACIEG010000004">
    <property type="protein sequence ID" value="MBB3969918.1"/>
    <property type="molecule type" value="Genomic_DNA"/>
</dbReference>
<proteinExistence type="predicted"/>
<evidence type="ECO:0000313" key="2">
    <source>
        <dbReference type="EMBL" id="TEW65292.1"/>
    </source>
</evidence>
<dbReference type="EMBL" id="SNQG01000005">
    <property type="protein sequence ID" value="TEW65292.1"/>
    <property type="molecule type" value="Genomic_DNA"/>
</dbReference>
<accession>A0A4Y8ABI6</accession>
<evidence type="ECO:0000313" key="3">
    <source>
        <dbReference type="Proteomes" id="UP000297248"/>
    </source>
</evidence>
<dbReference type="Proteomes" id="UP000297248">
    <property type="component" value="Unassembled WGS sequence"/>
</dbReference>
<reference evidence="2 3" key="1">
    <citation type="journal article" date="2016" name="Int. J. Syst. Evol. Microbiol.">
        <title>Proposal of Mucilaginibacter phyllosphaerae sp. nov. isolated from the phyllosphere of Galium album.</title>
        <authorList>
            <person name="Aydogan E.L."/>
            <person name="Busse H.J."/>
            <person name="Moser G."/>
            <person name="Muller C."/>
            <person name="Kampfer P."/>
            <person name="Glaeser S.P."/>
        </authorList>
    </citation>
    <scope>NUCLEOTIDE SEQUENCE [LARGE SCALE GENOMIC DNA]</scope>
    <source>
        <strain evidence="2 3">PP-F2FG21</strain>
    </source>
</reference>
<name>A0A4Y8ABI6_9SPHI</name>
<evidence type="ECO:0000313" key="4">
    <source>
        <dbReference type="Proteomes" id="UP000583101"/>
    </source>
</evidence>
<dbReference type="Proteomes" id="UP000583101">
    <property type="component" value="Unassembled WGS sequence"/>
</dbReference>